<keyword evidence="2 6" id="KW-0812">Transmembrane</keyword>
<dbReference type="Pfam" id="PF01740">
    <property type="entry name" value="STAS"/>
    <property type="match status" value="1"/>
</dbReference>
<feature type="transmembrane region" description="Helical" evidence="6">
    <location>
        <begin position="295"/>
        <end position="313"/>
    </location>
</feature>
<feature type="transmembrane region" description="Helical" evidence="6">
    <location>
        <begin position="451"/>
        <end position="469"/>
    </location>
</feature>
<evidence type="ECO:0000256" key="1">
    <source>
        <dbReference type="ARBA" id="ARBA00004141"/>
    </source>
</evidence>
<feature type="transmembrane region" description="Helical" evidence="6">
    <location>
        <begin position="372"/>
        <end position="391"/>
    </location>
</feature>
<name>A0AAN9YWQ1_9ORTH</name>
<keyword evidence="3 6" id="KW-1133">Transmembrane helix</keyword>
<dbReference type="InterPro" id="IPR036513">
    <property type="entry name" value="STAS_dom_sf"/>
</dbReference>
<feature type="transmembrane region" description="Helical" evidence="6">
    <location>
        <begin position="325"/>
        <end position="346"/>
    </location>
</feature>
<feature type="transmembrane region" description="Helical" evidence="6">
    <location>
        <begin position="215"/>
        <end position="233"/>
    </location>
</feature>
<gene>
    <name evidence="8" type="ORF">R5R35_003767</name>
</gene>
<evidence type="ECO:0000313" key="8">
    <source>
        <dbReference type="EMBL" id="KAK7789863.1"/>
    </source>
</evidence>
<dbReference type="InterPro" id="IPR001902">
    <property type="entry name" value="SLC26A/SulP_fam"/>
</dbReference>
<evidence type="ECO:0000256" key="2">
    <source>
        <dbReference type="ARBA" id="ARBA00022692"/>
    </source>
</evidence>
<feature type="transmembrane region" description="Helical" evidence="6">
    <location>
        <begin position="240"/>
        <end position="260"/>
    </location>
</feature>
<evidence type="ECO:0000256" key="3">
    <source>
        <dbReference type="ARBA" id="ARBA00022989"/>
    </source>
</evidence>
<feature type="transmembrane region" description="Helical" evidence="6">
    <location>
        <begin position="412"/>
        <end position="431"/>
    </location>
</feature>
<reference evidence="8 9" key="1">
    <citation type="submission" date="2024-03" db="EMBL/GenBank/DDBJ databases">
        <title>The genome assembly and annotation of the cricket Gryllus longicercus Weissman &amp; Gray.</title>
        <authorList>
            <person name="Szrajer S."/>
            <person name="Gray D."/>
            <person name="Ylla G."/>
        </authorList>
    </citation>
    <scope>NUCLEOTIDE SEQUENCE [LARGE SCALE GENOMIC DNA]</scope>
    <source>
        <strain evidence="8">DAG 2021-001</strain>
        <tissue evidence="8">Whole body minus gut</tissue>
    </source>
</reference>
<feature type="compositionally biased region" description="Gly residues" evidence="5">
    <location>
        <begin position="21"/>
        <end position="38"/>
    </location>
</feature>
<keyword evidence="4 6" id="KW-0472">Membrane</keyword>
<dbReference type="EMBL" id="JAZDUA010000700">
    <property type="protein sequence ID" value="KAK7789863.1"/>
    <property type="molecule type" value="Genomic_DNA"/>
</dbReference>
<dbReference type="PROSITE" id="PS50801">
    <property type="entry name" value="STAS"/>
    <property type="match status" value="1"/>
</dbReference>
<evidence type="ECO:0000259" key="7">
    <source>
        <dbReference type="PROSITE" id="PS50801"/>
    </source>
</evidence>
<evidence type="ECO:0000256" key="5">
    <source>
        <dbReference type="SAM" id="MobiDB-lite"/>
    </source>
</evidence>
<dbReference type="CDD" id="cd07042">
    <property type="entry name" value="STAS_SulP_like_sulfate_transporter"/>
    <property type="match status" value="1"/>
</dbReference>
<dbReference type="Gene3D" id="3.30.750.24">
    <property type="entry name" value="STAS domain"/>
    <property type="match status" value="1"/>
</dbReference>
<dbReference type="SUPFAM" id="SSF52091">
    <property type="entry name" value="SpoIIaa-like"/>
    <property type="match status" value="1"/>
</dbReference>
<evidence type="ECO:0000256" key="4">
    <source>
        <dbReference type="ARBA" id="ARBA00023136"/>
    </source>
</evidence>
<dbReference type="NCBIfam" id="TIGR00815">
    <property type="entry name" value="sulP"/>
    <property type="match status" value="1"/>
</dbReference>
<dbReference type="GO" id="GO:0055085">
    <property type="term" value="P:transmembrane transport"/>
    <property type="evidence" value="ECO:0007669"/>
    <property type="project" value="InterPro"/>
</dbReference>
<feature type="domain" description="STAS" evidence="7">
    <location>
        <begin position="562"/>
        <end position="717"/>
    </location>
</feature>
<accession>A0AAN9YWQ1</accession>
<feature type="transmembrane region" description="Helical" evidence="6">
    <location>
        <begin position="129"/>
        <end position="151"/>
    </location>
</feature>
<keyword evidence="9" id="KW-1185">Reference proteome</keyword>
<feature type="transmembrane region" description="Helical" evidence="6">
    <location>
        <begin position="476"/>
        <end position="495"/>
    </location>
</feature>
<evidence type="ECO:0000256" key="6">
    <source>
        <dbReference type="SAM" id="Phobius"/>
    </source>
</evidence>
<organism evidence="8 9">
    <name type="scientific">Gryllus longicercus</name>
    <dbReference type="NCBI Taxonomy" id="2509291"/>
    <lineage>
        <taxon>Eukaryota</taxon>
        <taxon>Metazoa</taxon>
        <taxon>Ecdysozoa</taxon>
        <taxon>Arthropoda</taxon>
        <taxon>Hexapoda</taxon>
        <taxon>Insecta</taxon>
        <taxon>Pterygota</taxon>
        <taxon>Neoptera</taxon>
        <taxon>Polyneoptera</taxon>
        <taxon>Orthoptera</taxon>
        <taxon>Ensifera</taxon>
        <taxon>Gryllidea</taxon>
        <taxon>Grylloidea</taxon>
        <taxon>Gryllidae</taxon>
        <taxon>Gryllinae</taxon>
        <taxon>Gryllus</taxon>
    </lineage>
</organism>
<feature type="transmembrane region" description="Helical" evidence="6">
    <location>
        <begin position="507"/>
        <end position="540"/>
    </location>
</feature>
<sequence>MAEAAVPPSGALANGGSRLMGVGGDGSNGGGGDEGGGDGLVPHPCLQTEFDALFQYSRPRKPGLRTRVVSARHRCAPAALPGRLLRLLLGLFPALSWMPRYRRQDLVPDIISGFTVAVMHIPQGMAYAMLANVMPIVGLYMAFFPVLLYVVMGTSRHISMGSFAVVCMMASKAVLRYAVIPDGPDAPNFNATAAPDAAAAAAGLPADAQYTPEQVVTALCLGVGLWQVALGLLRLGGISVFMSDTLVSGFTTAAAVHVMSSQVKNLLGLRGLPQRNGVLKIVYMYVDMAQHIQDTNFIALGISVCYVSALFIYNEFLKPRVARRLSFPLPVELAAVVTGTLLSYFLGLSGKIATLGAIPTGLPAPTPPPMELLPTLLIDSLLIAIIAFSVNMSMASIFARKDHYSVDANQELLASGFSNVLGSFFTCLPFAASLSRSLIQHVVGGRTQVASLVSCSALLLVLLVLGPYFEPLPNCVLASIVVVALKGMLVQIVDFPAIWRRSRADGIVWICTFFSVVLIDIDYGLFIGIAFSLASVLIMGQKPKTSRLGRVPGSDIYLDFTRYHAAVEVPGVCIVQIAGGLHFANKDYLNRKLQRIIAVREKEIARKMKKEGAIALTMDKQTEIEAGNDLSTKLLGKDGDTSQIKFLILDMSSVCFVDPSSLKGMETIYEDFKVKGIVLCLAECSAQVYERMVNCDFFWKFPDAQLFAAVHDAVLFALQASHPDGNDVGAAAKEA</sequence>
<dbReference type="Pfam" id="PF00916">
    <property type="entry name" value="Sulfate_transp"/>
    <property type="match status" value="1"/>
</dbReference>
<dbReference type="GO" id="GO:0016020">
    <property type="term" value="C:membrane"/>
    <property type="evidence" value="ECO:0007669"/>
    <property type="project" value="UniProtKB-SubCell"/>
</dbReference>
<feature type="transmembrane region" description="Helical" evidence="6">
    <location>
        <begin position="158"/>
        <end position="179"/>
    </location>
</feature>
<dbReference type="InterPro" id="IPR002645">
    <property type="entry name" value="STAS_dom"/>
</dbReference>
<comment type="caution">
    <text evidence="8">The sequence shown here is derived from an EMBL/GenBank/DDBJ whole genome shotgun (WGS) entry which is preliminary data.</text>
</comment>
<evidence type="ECO:0000313" key="9">
    <source>
        <dbReference type="Proteomes" id="UP001378592"/>
    </source>
</evidence>
<comment type="subcellular location">
    <subcellularLocation>
        <location evidence="1">Membrane</location>
        <topology evidence="1">Multi-pass membrane protein</topology>
    </subcellularLocation>
</comment>
<dbReference type="Proteomes" id="UP001378592">
    <property type="component" value="Unassembled WGS sequence"/>
</dbReference>
<protein>
    <recommendedName>
        <fullName evidence="7">STAS domain-containing protein</fullName>
    </recommendedName>
</protein>
<feature type="region of interest" description="Disordered" evidence="5">
    <location>
        <begin position="15"/>
        <end position="38"/>
    </location>
</feature>
<dbReference type="PANTHER" id="PTHR11814">
    <property type="entry name" value="SULFATE TRANSPORTER"/>
    <property type="match status" value="1"/>
</dbReference>
<dbReference type="InterPro" id="IPR011547">
    <property type="entry name" value="SLC26A/SulP_dom"/>
</dbReference>
<proteinExistence type="predicted"/>
<dbReference type="AlphaFoldDB" id="A0AAN9YWQ1"/>